<dbReference type="PANTHER" id="PTHR33694:SF1">
    <property type="entry name" value="UDP-3-O-ACYL-N-ACETYLGLUCOSAMINE DEACETYLASE 1, MITOCHONDRIAL-RELATED"/>
    <property type="match status" value="1"/>
</dbReference>
<keyword evidence="9 12" id="KW-0862">Zinc</keyword>
<evidence type="ECO:0000256" key="11">
    <source>
        <dbReference type="ARBA" id="ARBA00024535"/>
    </source>
</evidence>
<dbReference type="Gene3D" id="3.30.230.20">
    <property type="entry name" value="lpxc deacetylase, domain 1"/>
    <property type="match status" value="1"/>
</dbReference>
<comment type="similarity">
    <text evidence="12">Belongs to the LpxC family.</text>
</comment>
<reference evidence="13" key="1">
    <citation type="journal article" date="2020" name="mSystems">
        <title>Genome- and Community-Level Interaction Insights into Carbon Utilization and Element Cycling Functions of Hydrothermarchaeota in Hydrothermal Sediment.</title>
        <authorList>
            <person name="Zhou Z."/>
            <person name="Liu Y."/>
            <person name="Xu W."/>
            <person name="Pan J."/>
            <person name="Luo Z.H."/>
            <person name="Li M."/>
        </authorList>
    </citation>
    <scope>NUCLEOTIDE SEQUENCE [LARGE SCALE GENOMIC DNA]</scope>
    <source>
        <strain evidence="13">HyVt-102</strain>
    </source>
</reference>
<feature type="binding site" evidence="12">
    <location>
        <position position="226"/>
    </location>
    <ligand>
        <name>Zn(2+)</name>
        <dbReference type="ChEBI" id="CHEBI:29105"/>
    </ligand>
</feature>
<dbReference type="InterPro" id="IPR004463">
    <property type="entry name" value="UDP-acyl_GlcNac_deAcase"/>
</dbReference>
<name>A0A7C0ZEH1_UNCW3</name>
<evidence type="ECO:0000256" key="5">
    <source>
        <dbReference type="ARBA" id="ARBA00022516"/>
    </source>
</evidence>
<proteinExistence type="inferred from homology"/>
<dbReference type="GO" id="GO:0016020">
    <property type="term" value="C:membrane"/>
    <property type="evidence" value="ECO:0007669"/>
    <property type="project" value="GOC"/>
</dbReference>
<gene>
    <name evidence="12 13" type="primary">lpxC</name>
    <name evidence="13" type="ORF">ENF18_07920</name>
</gene>
<keyword evidence="10 12" id="KW-0443">Lipid metabolism</keyword>
<comment type="pathway">
    <text evidence="3 12">Glycolipid biosynthesis; lipid IV(A) biosynthesis; lipid IV(A) from (3R)-3-hydroxytetradecanoyl-[acyl-carrier-protein] and UDP-N-acetyl-alpha-D-glucosamine: step 2/6.</text>
</comment>
<accession>A0A7C0ZEH1</accession>
<evidence type="ECO:0000256" key="3">
    <source>
        <dbReference type="ARBA" id="ARBA00005002"/>
    </source>
</evidence>
<evidence type="ECO:0000256" key="4">
    <source>
        <dbReference type="ARBA" id="ARBA00012745"/>
    </source>
</evidence>
<keyword evidence="6 12" id="KW-0441">Lipid A biosynthesis</keyword>
<dbReference type="NCBIfam" id="TIGR00325">
    <property type="entry name" value="lpxC"/>
    <property type="match status" value="1"/>
</dbReference>
<dbReference type="Pfam" id="PF03331">
    <property type="entry name" value="LpxC"/>
    <property type="match status" value="1"/>
</dbReference>
<evidence type="ECO:0000256" key="1">
    <source>
        <dbReference type="ARBA" id="ARBA00001947"/>
    </source>
</evidence>
<sequence length="271" mass="29782">MRGKTLKSTLSITGKGIHTGEETRVFIHPSPSGKIEFKRNGVIIPATISYVVSSEHGTDIGRDGIVIKTIEHLMSAIVGAGLTSLLIEVKGVEIPILDGSSLPFIQMFIDAGFEEIDVSPTPSRPTRPITIKSEGSLIQALPFDGFSVTYVVSYPHPQLYMQFHTFDSMSHYSEEIAPARTFGILEWADELREKGLIKGASMENLLLYNNKGPVNEPRFKNEVARHKILDFIGDIGLLSTRPEGNYFIIKGGHKLHLKLAETLAKEVNGAV</sequence>
<dbReference type="EC" id="3.5.1.108" evidence="4 12"/>
<comment type="function">
    <text evidence="2 12">Catalyzes the hydrolysis of UDP-3-O-myristoyl-N-acetylglucosamine to form UDP-3-O-myristoylglucosamine and acetate, the committed step in lipid A biosynthesis.</text>
</comment>
<dbReference type="InterPro" id="IPR015870">
    <property type="entry name" value="UDP-acyl_N-AcGlcN_deAcase_N"/>
</dbReference>
<dbReference type="Gene3D" id="3.30.1700.10">
    <property type="entry name" value="lpxc deacetylase, domain 2"/>
    <property type="match status" value="1"/>
</dbReference>
<feature type="binding site" evidence="12">
    <location>
        <position position="230"/>
    </location>
    <ligand>
        <name>Zn(2+)</name>
        <dbReference type="ChEBI" id="CHEBI:29105"/>
    </ligand>
</feature>
<keyword evidence="8 12" id="KW-0378">Hydrolase</keyword>
<dbReference type="PANTHER" id="PTHR33694">
    <property type="entry name" value="UDP-3-O-ACYL-N-ACETYLGLUCOSAMINE DEACETYLASE 1, MITOCHONDRIAL-RELATED"/>
    <property type="match status" value="1"/>
</dbReference>
<dbReference type="GO" id="GO:0009245">
    <property type="term" value="P:lipid A biosynthetic process"/>
    <property type="evidence" value="ECO:0007669"/>
    <property type="project" value="UniProtKB-UniRule"/>
</dbReference>
<comment type="catalytic activity">
    <reaction evidence="11 12">
        <text>a UDP-3-O-[(3R)-3-hydroxyacyl]-N-acetyl-alpha-D-glucosamine + H2O = a UDP-3-O-[(3R)-3-hydroxyacyl]-alpha-D-glucosamine + acetate</text>
        <dbReference type="Rhea" id="RHEA:67816"/>
        <dbReference type="ChEBI" id="CHEBI:15377"/>
        <dbReference type="ChEBI" id="CHEBI:30089"/>
        <dbReference type="ChEBI" id="CHEBI:137740"/>
        <dbReference type="ChEBI" id="CHEBI:173225"/>
        <dbReference type="EC" id="3.5.1.108"/>
    </reaction>
</comment>
<comment type="cofactor">
    <cofactor evidence="1 12">
        <name>Zn(2+)</name>
        <dbReference type="ChEBI" id="CHEBI:29105"/>
    </cofactor>
</comment>
<feature type="active site" description="Proton donor" evidence="12">
    <location>
        <position position="253"/>
    </location>
</feature>
<dbReference type="HAMAP" id="MF_00388">
    <property type="entry name" value="LpxC"/>
    <property type="match status" value="1"/>
</dbReference>
<evidence type="ECO:0000313" key="13">
    <source>
        <dbReference type="EMBL" id="HDI83699.1"/>
    </source>
</evidence>
<dbReference type="InterPro" id="IPR011334">
    <property type="entry name" value="UDP-acyl_GlcNac_deAcase_C"/>
</dbReference>
<dbReference type="Proteomes" id="UP000885847">
    <property type="component" value="Unassembled WGS sequence"/>
</dbReference>
<evidence type="ECO:0000256" key="2">
    <source>
        <dbReference type="ARBA" id="ARBA00002923"/>
    </source>
</evidence>
<protein>
    <recommendedName>
        <fullName evidence="4 12">UDP-3-O-acyl-N-acetylglucosamine deacetylase</fullName>
        <shortName evidence="12">UDP-3-O-acyl-GlcNAc deacetylase</shortName>
        <ecNumber evidence="4 12">3.5.1.108</ecNumber>
    </recommendedName>
    <alternativeName>
        <fullName evidence="12">UDP-3-O-[R-3-hydroxymyristoyl]-N-acetylglucosamine deacetylase</fullName>
    </alternativeName>
</protein>
<feature type="binding site" evidence="12">
    <location>
        <position position="72"/>
    </location>
    <ligand>
        <name>Zn(2+)</name>
        <dbReference type="ChEBI" id="CHEBI:29105"/>
    </ligand>
</feature>
<evidence type="ECO:0000256" key="8">
    <source>
        <dbReference type="ARBA" id="ARBA00022801"/>
    </source>
</evidence>
<keyword evidence="5 12" id="KW-0444">Lipid biosynthesis</keyword>
<dbReference type="SUPFAM" id="SSF54211">
    <property type="entry name" value="Ribosomal protein S5 domain 2-like"/>
    <property type="match status" value="2"/>
</dbReference>
<dbReference type="InterPro" id="IPR020568">
    <property type="entry name" value="Ribosomal_Su5_D2-typ_SF"/>
</dbReference>
<comment type="caution">
    <text evidence="13">The sequence shown here is derived from an EMBL/GenBank/DDBJ whole genome shotgun (WGS) entry which is preliminary data.</text>
</comment>
<evidence type="ECO:0000256" key="12">
    <source>
        <dbReference type="HAMAP-Rule" id="MF_00388"/>
    </source>
</evidence>
<dbReference type="GO" id="GO:0103117">
    <property type="term" value="F:UDP-3-O-acyl-N-acetylglucosamine deacetylase activity"/>
    <property type="evidence" value="ECO:0007669"/>
    <property type="project" value="UniProtKB-UniRule"/>
</dbReference>
<evidence type="ECO:0000256" key="6">
    <source>
        <dbReference type="ARBA" id="ARBA00022556"/>
    </source>
</evidence>
<dbReference type="GO" id="GO:0046872">
    <property type="term" value="F:metal ion binding"/>
    <property type="evidence" value="ECO:0007669"/>
    <property type="project" value="UniProtKB-KW"/>
</dbReference>
<evidence type="ECO:0000256" key="7">
    <source>
        <dbReference type="ARBA" id="ARBA00022723"/>
    </source>
</evidence>
<keyword evidence="7 12" id="KW-0479">Metal-binding</keyword>
<dbReference type="EMBL" id="DQWE01000373">
    <property type="protein sequence ID" value="HDI83699.1"/>
    <property type="molecule type" value="Genomic_DNA"/>
</dbReference>
<evidence type="ECO:0000256" key="10">
    <source>
        <dbReference type="ARBA" id="ARBA00023098"/>
    </source>
</evidence>
<dbReference type="AlphaFoldDB" id="A0A7C0ZEH1"/>
<evidence type="ECO:0000256" key="9">
    <source>
        <dbReference type="ARBA" id="ARBA00022833"/>
    </source>
</evidence>
<dbReference type="UniPathway" id="UPA00359">
    <property type="reaction ID" value="UER00478"/>
</dbReference>
<organism evidence="13">
    <name type="scientific">candidate division WOR-3 bacterium</name>
    <dbReference type="NCBI Taxonomy" id="2052148"/>
    <lineage>
        <taxon>Bacteria</taxon>
        <taxon>Bacteria division WOR-3</taxon>
    </lineage>
</organism>